<dbReference type="EMBL" id="JAJAGO010000010">
    <property type="protein sequence ID" value="MCT2592411.1"/>
    <property type="molecule type" value="Genomic_DNA"/>
</dbReference>
<reference evidence="7 8" key="1">
    <citation type="submission" date="2021-10" db="EMBL/GenBank/DDBJ databases">
        <title>Streptomyces gossypii sp. nov., isolated from soil collected from cotton field.</title>
        <authorList>
            <person name="Ge X."/>
            <person name="Chen X."/>
            <person name="Liu W."/>
        </authorList>
    </citation>
    <scope>NUCLEOTIDE SEQUENCE [LARGE SCALE GENOMIC DNA]</scope>
    <source>
        <strain evidence="7 8">N2-109</strain>
    </source>
</reference>
<accession>A0ABT2JX44</accession>
<feature type="transmembrane region" description="Helical" evidence="5">
    <location>
        <begin position="101"/>
        <end position="119"/>
    </location>
</feature>
<evidence type="ECO:0000313" key="7">
    <source>
        <dbReference type="EMBL" id="MCT2592411.1"/>
    </source>
</evidence>
<evidence type="ECO:0000256" key="3">
    <source>
        <dbReference type="ARBA" id="ARBA00022989"/>
    </source>
</evidence>
<protein>
    <submittedName>
        <fullName evidence="7">HTTM domain-containing protein</fullName>
    </submittedName>
</protein>
<dbReference type="InterPro" id="IPR052964">
    <property type="entry name" value="Sporulation_signal_mat"/>
</dbReference>
<gene>
    <name evidence="7" type="ORF">LHJ74_21305</name>
</gene>
<feature type="transmembrane region" description="Helical" evidence="5">
    <location>
        <begin position="292"/>
        <end position="320"/>
    </location>
</feature>
<dbReference type="PANTHER" id="PTHR39535">
    <property type="entry name" value="SPORULATION-DELAYING PROTEIN SDPB"/>
    <property type="match status" value="1"/>
</dbReference>
<evidence type="ECO:0000256" key="1">
    <source>
        <dbReference type="ARBA" id="ARBA00004127"/>
    </source>
</evidence>
<dbReference type="SMART" id="SM00752">
    <property type="entry name" value="HTTM"/>
    <property type="match status" value="1"/>
</dbReference>
<dbReference type="PANTHER" id="PTHR39535:SF2">
    <property type="entry name" value="HTTM DOMAIN-CONTAINING PROTEIN"/>
    <property type="match status" value="1"/>
</dbReference>
<evidence type="ECO:0000259" key="6">
    <source>
        <dbReference type="SMART" id="SM00752"/>
    </source>
</evidence>
<keyword evidence="2 5" id="KW-0812">Transmembrane</keyword>
<keyword evidence="8" id="KW-1185">Reference proteome</keyword>
<feature type="transmembrane region" description="Helical" evidence="5">
    <location>
        <begin position="149"/>
        <end position="168"/>
    </location>
</feature>
<keyword evidence="4 5" id="KW-0472">Membrane</keyword>
<feature type="transmembrane region" description="Helical" evidence="5">
    <location>
        <begin position="209"/>
        <end position="228"/>
    </location>
</feature>
<dbReference type="InterPro" id="IPR011020">
    <property type="entry name" value="HTTM-like"/>
</dbReference>
<evidence type="ECO:0000313" key="8">
    <source>
        <dbReference type="Proteomes" id="UP001156389"/>
    </source>
</evidence>
<evidence type="ECO:0000256" key="5">
    <source>
        <dbReference type="SAM" id="Phobius"/>
    </source>
</evidence>
<feature type="transmembrane region" description="Helical" evidence="5">
    <location>
        <begin position="126"/>
        <end position="143"/>
    </location>
</feature>
<dbReference type="RefSeq" id="WP_260219735.1">
    <property type="nucleotide sequence ID" value="NZ_JAJAGO010000010.1"/>
</dbReference>
<feature type="transmembrane region" description="Helical" evidence="5">
    <location>
        <begin position="33"/>
        <end position="54"/>
    </location>
</feature>
<feature type="domain" description="HTTM-like" evidence="6">
    <location>
        <begin position="30"/>
        <end position="330"/>
    </location>
</feature>
<sequence>MTMRAVLRLGGGAVDRLDTQLRRHLRQVTLQPFALYSAAVVRIGLAGLFLLFLLRELPHADRLWGPGSPFTPALLQETVQANGWDGFLGWWFTFLATDEPLVFWTLYVTAIVVSALYLLGWHTRALAFVFCFFVVAFYMRGFLANSGWAMLSMLFANYLVFCASGRRWSLDARRRARREREASGGRMSPAGISETEELRRRLVTVLHNAGMAVIAFQVMVVYGSAAMYKIQGETWREGTALYYALLSDDFSTWPELSSWFAGHGTLMAVLAYVTVFSQVLFPALVFNRRLKYCVVVVMMGTHLGIGVLMALPMFSAVSIVGDLVLLPDTFWLRAAALVRLLRAPPPTAARVE</sequence>
<name>A0ABT2JX44_9ACTN</name>
<feature type="transmembrane region" description="Helical" evidence="5">
    <location>
        <begin position="260"/>
        <end position="285"/>
    </location>
</feature>
<organism evidence="7 8">
    <name type="scientific">Streptomyces gossypii</name>
    <dbReference type="NCBI Taxonomy" id="2883101"/>
    <lineage>
        <taxon>Bacteria</taxon>
        <taxon>Bacillati</taxon>
        <taxon>Actinomycetota</taxon>
        <taxon>Actinomycetes</taxon>
        <taxon>Kitasatosporales</taxon>
        <taxon>Streptomycetaceae</taxon>
        <taxon>Streptomyces</taxon>
    </lineage>
</organism>
<proteinExistence type="predicted"/>
<evidence type="ECO:0000256" key="2">
    <source>
        <dbReference type="ARBA" id="ARBA00022692"/>
    </source>
</evidence>
<evidence type="ECO:0000256" key="4">
    <source>
        <dbReference type="ARBA" id="ARBA00023136"/>
    </source>
</evidence>
<comment type="subcellular location">
    <subcellularLocation>
        <location evidence="1">Endomembrane system</location>
        <topology evidence="1">Multi-pass membrane protein</topology>
    </subcellularLocation>
</comment>
<dbReference type="Proteomes" id="UP001156389">
    <property type="component" value="Unassembled WGS sequence"/>
</dbReference>
<comment type="caution">
    <text evidence="7">The sequence shown here is derived from an EMBL/GenBank/DDBJ whole genome shotgun (WGS) entry which is preliminary data.</text>
</comment>
<keyword evidence="3 5" id="KW-1133">Transmembrane helix</keyword>